<dbReference type="eggNOG" id="COG2361">
    <property type="taxonomic scope" value="Bacteria"/>
</dbReference>
<keyword evidence="3" id="KW-0540">Nuclease</keyword>
<keyword evidence="2" id="KW-1277">Toxin-antitoxin system</keyword>
<dbReference type="GO" id="GO:0004540">
    <property type="term" value="F:RNA nuclease activity"/>
    <property type="evidence" value="ECO:0007669"/>
    <property type="project" value="InterPro"/>
</dbReference>
<evidence type="ECO:0000256" key="6">
    <source>
        <dbReference type="ARBA" id="ARBA00024207"/>
    </source>
</evidence>
<comment type="similarity">
    <text evidence="6">Belongs to the HepT RNase toxin family.</text>
</comment>
<reference evidence="7 8" key="1">
    <citation type="submission" date="2008-07" db="EMBL/GenBank/DDBJ databases">
        <authorList>
            <person name="Tandeau de Marsac N."/>
            <person name="Ferriera S."/>
            <person name="Johnson J."/>
            <person name="Kravitz S."/>
            <person name="Beeson K."/>
            <person name="Sutton G."/>
            <person name="Rogers Y.-H."/>
            <person name="Friedman R."/>
            <person name="Frazier M."/>
            <person name="Venter J.C."/>
        </authorList>
    </citation>
    <scope>NUCLEOTIDE SEQUENCE [LARGE SCALE GENOMIC DNA]</scope>
    <source>
        <strain evidence="7 8">PCC 7420</strain>
    </source>
</reference>
<protein>
    <recommendedName>
        <fullName evidence="9">DUF86 domain-containing protein</fullName>
    </recommendedName>
</protein>
<evidence type="ECO:0000313" key="8">
    <source>
        <dbReference type="Proteomes" id="UP000003835"/>
    </source>
</evidence>
<dbReference type="InterPro" id="IPR008201">
    <property type="entry name" value="HepT-like"/>
</dbReference>
<evidence type="ECO:0000313" key="7">
    <source>
        <dbReference type="EMBL" id="EDX71356.1"/>
    </source>
</evidence>
<proteinExistence type="inferred from homology"/>
<dbReference type="RefSeq" id="WP_006105708.1">
    <property type="nucleotide sequence ID" value="NZ_DS989873.1"/>
</dbReference>
<dbReference type="GO" id="GO:0016787">
    <property type="term" value="F:hydrolase activity"/>
    <property type="evidence" value="ECO:0007669"/>
    <property type="project" value="UniProtKB-KW"/>
</dbReference>
<dbReference type="PANTHER" id="PTHR34139:SF1">
    <property type="entry name" value="RNASE MJ1380-RELATED"/>
    <property type="match status" value="1"/>
</dbReference>
<keyword evidence="5" id="KW-0378">Hydrolase</keyword>
<evidence type="ECO:0000256" key="3">
    <source>
        <dbReference type="ARBA" id="ARBA00022722"/>
    </source>
</evidence>
<keyword evidence="1" id="KW-0597">Phosphoprotein</keyword>
<gene>
    <name evidence="7" type="ORF">MC7420_1570</name>
</gene>
<evidence type="ECO:0000256" key="2">
    <source>
        <dbReference type="ARBA" id="ARBA00022649"/>
    </source>
</evidence>
<sequence length="113" mass="13202">MSRAVNHLIYIRNAISEIRQWTLQGETEFKKNIVLIKATLYNLQTLAESTSLLPQAWKDEHPEVDWNGIKSFRNFLAHQYMEIDTDTVWDVVTRDLSNLEAAIEAIARDHFNE</sequence>
<dbReference type="PANTHER" id="PTHR34139">
    <property type="entry name" value="UPF0331 PROTEIN MJ0127"/>
    <property type="match status" value="1"/>
</dbReference>
<evidence type="ECO:0000256" key="5">
    <source>
        <dbReference type="ARBA" id="ARBA00022801"/>
    </source>
</evidence>
<dbReference type="InterPro" id="IPR037038">
    <property type="entry name" value="HepT-like_sf"/>
</dbReference>
<dbReference type="STRING" id="118168.MC7420_1570"/>
<dbReference type="OrthoDB" id="9810538at2"/>
<dbReference type="GO" id="GO:0110001">
    <property type="term" value="C:toxin-antitoxin complex"/>
    <property type="evidence" value="ECO:0007669"/>
    <property type="project" value="InterPro"/>
</dbReference>
<dbReference type="InterPro" id="IPR051813">
    <property type="entry name" value="HepT_RNase_toxin"/>
</dbReference>
<dbReference type="Proteomes" id="UP000003835">
    <property type="component" value="Unassembled WGS sequence"/>
</dbReference>
<evidence type="ECO:0008006" key="9">
    <source>
        <dbReference type="Google" id="ProtNLM"/>
    </source>
</evidence>
<organism evidence="7 8">
    <name type="scientific">Coleofasciculus chthonoplastes PCC 7420</name>
    <dbReference type="NCBI Taxonomy" id="118168"/>
    <lineage>
        <taxon>Bacteria</taxon>
        <taxon>Bacillati</taxon>
        <taxon>Cyanobacteriota</taxon>
        <taxon>Cyanophyceae</taxon>
        <taxon>Coleofasciculales</taxon>
        <taxon>Coleofasciculaceae</taxon>
        <taxon>Coleofasciculus</taxon>
    </lineage>
</organism>
<keyword evidence="8" id="KW-1185">Reference proteome</keyword>
<dbReference type="GO" id="GO:0000166">
    <property type="term" value="F:nucleotide binding"/>
    <property type="evidence" value="ECO:0007669"/>
    <property type="project" value="UniProtKB-KW"/>
</dbReference>
<evidence type="ECO:0000256" key="4">
    <source>
        <dbReference type="ARBA" id="ARBA00022741"/>
    </source>
</evidence>
<name>B4W342_9CYAN</name>
<keyword evidence="4" id="KW-0547">Nucleotide-binding</keyword>
<dbReference type="HOGENOM" id="CLU_142825_3_2_3"/>
<dbReference type="Pfam" id="PF01934">
    <property type="entry name" value="HepT-like"/>
    <property type="match status" value="1"/>
</dbReference>
<dbReference type="Gene3D" id="1.20.120.580">
    <property type="entry name" value="bsu32300-like"/>
    <property type="match status" value="1"/>
</dbReference>
<dbReference type="AlphaFoldDB" id="B4W342"/>
<evidence type="ECO:0000256" key="1">
    <source>
        <dbReference type="ARBA" id="ARBA00022553"/>
    </source>
</evidence>
<accession>B4W342</accession>
<dbReference type="EMBL" id="DS989873">
    <property type="protein sequence ID" value="EDX71356.1"/>
    <property type="molecule type" value="Genomic_DNA"/>
</dbReference>